<dbReference type="OrthoDB" id="7530149at2"/>
<reference evidence="3" key="1">
    <citation type="submission" date="2016-10" db="EMBL/GenBank/DDBJ databases">
        <authorList>
            <person name="Varghese N."/>
            <person name="Submissions S."/>
        </authorList>
    </citation>
    <scope>NUCLEOTIDE SEQUENCE [LARGE SCALE GENOMIC DNA]</scope>
    <source>
        <strain evidence="3">DSM 45413</strain>
    </source>
</reference>
<feature type="region of interest" description="Disordered" evidence="1">
    <location>
        <begin position="1"/>
        <end position="29"/>
    </location>
</feature>
<evidence type="ECO:0008006" key="4">
    <source>
        <dbReference type="Google" id="ProtNLM"/>
    </source>
</evidence>
<evidence type="ECO:0000313" key="3">
    <source>
        <dbReference type="Proteomes" id="UP000198960"/>
    </source>
</evidence>
<dbReference type="InterPro" id="IPR021312">
    <property type="entry name" value="DUF2889"/>
</dbReference>
<dbReference type="Pfam" id="PF11136">
    <property type="entry name" value="DUF2889"/>
    <property type="match status" value="1"/>
</dbReference>
<dbReference type="RefSeq" id="WP_091948285.1">
    <property type="nucleotide sequence ID" value="NZ_FOEE01000017.1"/>
</dbReference>
<proteinExistence type="predicted"/>
<dbReference type="EMBL" id="FOEE01000017">
    <property type="protein sequence ID" value="SEP23728.1"/>
    <property type="molecule type" value="Genomic_DNA"/>
</dbReference>
<evidence type="ECO:0000256" key="1">
    <source>
        <dbReference type="SAM" id="MobiDB-lite"/>
    </source>
</evidence>
<protein>
    <recommendedName>
        <fullName evidence="4">DUF2889 domain-containing protein</fullName>
    </recommendedName>
</protein>
<dbReference type="AlphaFoldDB" id="A0A1H8W9D5"/>
<name>A0A1H8W9D5_9ACTN</name>
<accession>A0A1H8W9D5</accession>
<keyword evidence="3" id="KW-1185">Reference proteome</keyword>
<evidence type="ECO:0000313" key="2">
    <source>
        <dbReference type="EMBL" id="SEP23728.1"/>
    </source>
</evidence>
<organism evidence="2 3">
    <name type="scientific">Trujillonella endophytica</name>
    <dbReference type="NCBI Taxonomy" id="673521"/>
    <lineage>
        <taxon>Bacteria</taxon>
        <taxon>Bacillati</taxon>
        <taxon>Actinomycetota</taxon>
        <taxon>Actinomycetes</taxon>
        <taxon>Geodermatophilales</taxon>
        <taxon>Geodermatophilaceae</taxon>
        <taxon>Trujillonella</taxon>
    </lineage>
</organism>
<gene>
    <name evidence="2" type="ORF">SAMN05660991_04170</name>
</gene>
<dbReference type="Proteomes" id="UP000198960">
    <property type="component" value="Unassembled WGS sequence"/>
</dbReference>
<sequence>MSVALDPPHGLHDPGHGTPPRAPGSVRRTATTEIVRPEGAAGPLHLLGAARDLGTAPDGTASVLRTAETTAVVVGGRVEELRTAPAHPGTADLLGLRAASGWRTALDAALPDERAARSPLFLLLDDVPVTSLISGYALMIEGPSAAPAGGATSPAGAALSAALGASAGICSGWREDGTMMVHIRSRGSLPPMQGPVAPELRTADADGWHAFGPLPPGAMRRHRRLDVAADPADPAVLVVDAMFRDSHTSLAGTETVLHEYDVRARVDRATGTVLAAQALPRVLPWQECPAAAASAGRLAGTAVADLRARVRAEFGGTSTCTHLTDALRELEDVVALAADLPG</sequence>